<dbReference type="Proteomes" id="UP000034324">
    <property type="component" value="Unassembled WGS sequence"/>
</dbReference>
<organism evidence="2 3">
    <name type="scientific">Candidatus Daviesbacteria bacterium GW2011_GWF2_38_6</name>
    <dbReference type="NCBI Taxonomy" id="1618432"/>
    <lineage>
        <taxon>Bacteria</taxon>
        <taxon>Candidatus Daviesiibacteriota</taxon>
    </lineage>
</organism>
<dbReference type="InterPro" id="IPR027417">
    <property type="entry name" value="P-loop_NTPase"/>
</dbReference>
<accession>A0A0G0NML5</accession>
<dbReference type="Pfam" id="PF09848">
    <property type="entry name" value="SLFN-g3_helicase"/>
    <property type="match status" value="1"/>
</dbReference>
<dbReference type="EMBL" id="LBVC01000024">
    <property type="protein sequence ID" value="KKQ78336.1"/>
    <property type="molecule type" value="Genomic_DNA"/>
</dbReference>
<dbReference type="SUPFAM" id="SSF52540">
    <property type="entry name" value="P-loop containing nucleoside triphosphate hydrolases"/>
    <property type="match status" value="1"/>
</dbReference>
<gene>
    <name evidence="2" type="ORF">US99_C0024G0003</name>
</gene>
<dbReference type="Gene3D" id="3.40.50.300">
    <property type="entry name" value="P-loop containing nucleotide triphosphate hydrolases"/>
    <property type="match status" value="1"/>
</dbReference>
<sequence>MAVIYSSTKTEFMADVDIATTVEASFVREVGYRPSPAQIGAFRNSLPYMRRVLEVPEIPGNVGIAIEYKIPSTSKRIDFIITGKNEDNIPVLVLVELKQWSENIFVTNMDGIVNTKFYGDVEHPSYQAWSYSTLLEDYNSNIQDNHISIKPCAYLHNYQEDNVIKNDFYKEYTDKAPVFFKSDCEKLQSFIKKFVKYGDNKESLYSIEKGKIRPSKALADSLASMFKKNKKEFTLIDDQKIVYEKALQLAKLSNSRNKNVLIVRGGPGTGKSVVAINLLSELINKKADNNVSYVTKNSAPRRVFQVMLAGVFTQTRISNLFRSSDSFLNLEPNIFDTLIIDEAHRVTKQGGFMGNLGENQIMELIKATKFSIFFIDEDQRVTLKDIGRESEISDWAKKLGANVSFMELASQFRCNGSDGYLPWLDNLLQIKETANETTEGINYDFKIFDDVRLMHDEIINKNKQNNKSRMVAGYCWKWISQNDPSLKDIVIGDYQATWNLKQHGQAWLVHPESVTEVGCIHTCQGLDLDYVGVIIGLDLIIRDGKVITDPTKRATTDRSLRGLNRLVEENPIEANRLADSIIKNTYRTLMTRGMKGCYIYSVDPETQRYFQEHLNSQISDSTIYTDDSNGASFNVDKQINE</sequence>
<proteinExistence type="predicted"/>
<name>A0A0G0NML5_9BACT</name>
<reference evidence="2 3" key="1">
    <citation type="journal article" date="2015" name="Nature">
        <title>rRNA introns, odd ribosomes, and small enigmatic genomes across a large radiation of phyla.</title>
        <authorList>
            <person name="Brown C.T."/>
            <person name="Hug L.A."/>
            <person name="Thomas B.C."/>
            <person name="Sharon I."/>
            <person name="Castelle C.J."/>
            <person name="Singh A."/>
            <person name="Wilkins M.J."/>
            <person name="Williams K.H."/>
            <person name="Banfield J.F."/>
        </authorList>
    </citation>
    <scope>NUCLEOTIDE SEQUENCE [LARGE SCALE GENOMIC DNA]</scope>
</reference>
<evidence type="ECO:0000313" key="3">
    <source>
        <dbReference type="Proteomes" id="UP000034324"/>
    </source>
</evidence>
<comment type="caution">
    <text evidence="2">The sequence shown here is derived from an EMBL/GenBank/DDBJ whole genome shotgun (WGS) entry which is preliminary data.</text>
</comment>
<protein>
    <recommendedName>
        <fullName evidence="1">Schlafen group 3-like DNA/RNA helicase domain-containing protein</fullName>
    </recommendedName>
</protein>
<dbReference type="InterPro" id="IPR018647">
    <property type="entry name" value="SLFN_3-like_DNA/RNA_helicase"/>
</dbReference>
<dbReference type="AlphaFoldDB" id="A0A0G0NML5"/>
<evidence type="ECO:0000259" key="1">
    <source>
        <dbReference type="Pfam" id="PF09848"/>
    </source>
</evidence>
<dbReference type="PATRIC" id="fig|1618432.3.peg.373"/>
<feature type="domain" description="Schlafen group 3-like DNA/RNA helicase" evidence="1">
    <location>
        <begin position="258"/>
        <end position="603"/>
    </location>
</feature>
<evidence type="ECO:0000313" key="2">
    <source>
        <dbReference type="EMBL" id="KKQ78336.1"/>
    </source>
</evidence>